<dbReference type="PROSITE" id="PS51450">
    <property type="entry name" value="LRR"/>
    <property type="match status" value="1"/>
</dbReference>
<evidence type="ECO:0000313" key="2">
    <source>
        <dbReference type="EMBL" id="KAH8365476.1"/>
    </source>
</evidence>
<organism evidence="2 3">
    <name type="scientific">Drosophila rubida</name>
    <dbReference type="NCBI Taxonomy" id="30044"/>
    <lineage>
        <taxon>Eukaryota</taxon>
        <taxon>Metazoa</taxon>
        <taxon>Ecdysozoa</taxon>
        <taxon>Arthropoda</taxon>
        <taxon>Hexapoda</taxon>
        <taxon>Insecta</taxon>
        <taxon>Pterygota</taxon>
        <taxon>Neoptera</taxon>
        <taxon>Endopterygota</taxon>
        <taxon>Diptera</taxon>
        <taxon>Brachycera</taxon>
        <taxon>Muscomorpha</taxon>
        <taxon>Ephydroidea</taxon>
        <taxon>Drosophilidae</taxon>
        <taxon>Drosophila</taxon>
    </lineage>
</organism>
<dbReference type="GO" id="GO:0005634">
    <property type="term" value="C:nucleus"/>
    <property type="evidence" value="ECO:0007669"/>
    <property type="project" value="TreeGrafter"/>
</dbReference>
<dbReference type="GO" id="GO:0016973">
    <property type="term" value="P:poly(A)+ mRNA export from nucleus"/>
    <property type="evidence" value="ECO:0007669"/>
    <property type="project" value="TreeGrafter"/>
</dbReference>
<dbReference type="Pfam" id="PF24048">
    <property type="entry name" value="LRR_NXF1-5"/>
    <property type="match status" value="1"/>
</dbReference>
<name>A0AAD4JVF0_9MUSC</name>
<feature type="non-terminal residue" evidence="2">
    <location>
        <position position="1"/>
    </location>
</feature>
<dbReference type="Gene3D" id="3.80.10.10">
    <property type="entry name" value="Ribonuclease Inhibitor"/>
    <property type="match status" value="1"/>
</dbReference>
<dbReference type="InterPro" id="IPR030217">
    <property type="entry name" value="NXF_fam"/>
</dbReference>
<feature type="non-terminal residue" evidence="2">
    <location>
        <position position="234"/>
    </location>
</feature>
<dbReference type="PANTHER" id="PTHR10662:SF22">
    <property type="entry name" value="NUCLEAR RNA EXPORT FACTOR 1"/>
    <property type="match status" value="1"/>
</dbReference>
<dbReference type="InterPro" id="IPR032675">
    <property type="entry name" value="LRR_dom_sf"/>
</dbReference>
<dbReference type="AlphaFoldDB" id="A0AAD4JVF0"/>
<protein>
    <recommendedName>
        <fullName evidence="1">NXF1/2/3/5-like leucine-rich repeat domain-containing protein</fullName>
    </recommendedName>
</protein>
<dbReference type="PANTHER" id="PTHR10662">
    <property type="entry name" value="NUCLEAR RNA EXPORT FACTOR"/>
    <property type="match status" value="1"/>
</dbReference>
<accession>A0AAD4JVF0</accession>
<dbReference type="InterPro" id="IPR057125">
    <property type="entry name" value="NXF1/2/3/5-like_LRR"/>
</dbReference>
<gene>
    <name evidence="2" type="ORF">KR093_001179</name>
</gene>
<dbReference type="SUPFAM" id="SSF52058">
    <property type="entry name" value="L domain-like"/>
    <property type="match status" value="1"/>
</dbReference>
<dbReference type="InterPro" id="IPR001611">
    <property type="entry name" value="Leu-rich_rpt"/>
</dbReference>
<proteinExistence type="predicted"/>
<evidence type="ECO:0000259" key="1">
    <source>
        <dbReference type="Pfam" id="PF24048"/>
    </source>
</evidence>
<feature type="domain" description="NXF1/2/3/5-like leucine-rich repeat" evidence="1">
    <location>
        <begin position="107"/>
        <end position="216"/>
    </location>
</feature>
<dbReference type="Proteomes" id="UP001200034">
    <property type="component" value="Unassembled WGS sequence"/>
</dbReference>
<reference evidence="2" key="1">
    <citation type="journal article" date="2021" name="Mol. Ecol. Resour.">
        <title>Phylogenomic analyses of the genus Drosophila reveals genomic signals of climate adaptation.</title>
        <authorList>
            <person name="Li F."/>
            <person name="Rane R.V."/>
            <person name="Luria V."/>
            <person name="Xiong Z."/>
            <person name="Chen J."/>
            <person name="Li Z."/>
            <person name="Catullo R.A."/>
            <person name="Griffin P.C."/>
            <person name="Schiffer M."/>
            <person name="Pearce S."/>
            <person name="Lee S.F."/>
            <person name="McElroy K."/>
            <person name="Stocker A."/>
            <person name="Shirriffs J."/>
            <person name="Cockerell F."/>
            <person name="Coppin C."/>
            <person name="Sgro C.M."/>
            <person name="Karger A."/>
            <person name="Cain J.W."/>
            <person name="Weber J.A."/>
            <person name="Santpere G."/>
            <person name="Kirschner M.W."/>
            <person name="Hoffmann A.A."/>
            <person name="Oakeshott J.G."/>
            <person name="Zhang G."/>
        </authorList>
    </citation>
    <scope>NUCLEOTIDE SEQUENCE</scope>
    <source>
        <strain evidence="2">BGI-SZ-2011g</strain>
    </source>
</reference>
<comment type="caution">
    <text evidence="2">The sequence shown here is derived from an EMBL/GenBank/DDBJ whole genome shotgun (WGS) entry which is preliminary data.</text>
</comment>
<sequence>WYRVNVYSKVSLDLLSIDEIIYMLKEECAIRNTSWKPLYMEEGGELLASDTMPPKFNFFVRTYGQLKVLQDMQMPEEYGITIRAKSRTPQPEINNEFKLKIREIIMKRYTADESNLDLCSVVNDPIWGDVYGGLNNAKCMAAAIEVMGECMPRLHNLSLDLNYLDDVLSLEGIENHLPELRNLSLVSNNLQTIQSLKVLSHLPLVELSLGMNPLRKPADPSELLTFLPHLRILN</sequence>
<keyword evidence="3" id="KW-1185">Reference proteome</keyword>
<dbReference type="EMBL" id="JAJJHW010002774">
    <property type="protein sequence ID" value="KAH8365476.1"/>
    <property type="molecule type" value="Genomic_DNA"/>
</dbReference>
<dbReference type="GO" id="GO:0003723">
    <property type="term" value="F:RNA binding"/>
    <property type="evidence" value="ECO:0007669"/>
    <property type="project" value="TreeGrafter"/>
</dbReference>
<evidence type="ECO:0000313" key="3">
    <source>
        <dbReference type="Proteomes" id="UP001200034"/>
    </source>
</evidence>